<dbReference type="InterPro" id="IPR018485">
    <property type="entry name" value="FGGY_C"/>
</dbReference>
<evidence type="ECO:0000256" key="5">
    <source>
        <dbReference type="ARBA" id="ARBA00022840"/>
    </source>
</evidence>
<dbReference type="Pfam" id="PF00370">
    <property type="entry name" value="FGGY_N"/>
    <property type="match status" value="1"/>
</dbReference>
<dbReference type="PROSITE" id="PS00933">
    <property type="entry name" value="FGGY_KINASES_1"/>
    <property type="match status" value="1"/>
</dbReference>
<dbReference type="PANTHER" id="PTHR10196">
    <property type="entry name" value="SUGAR KINASE"/>
    <property type="match status" value="1"/>
</dbReference>
<keyword evidence="3" id="KW-0547">Nucleotide-binding</keyword>
<sequence>MSERYIISIDQSTQGTKALLFGKEGRLRSRVTLPHRQLVDQNGWVSHNPVEIYHNVLEAVKQLIDRTGVDRDKIAGVGISNQRETAMAWNARTGQPYGDAIVWQCARAAGLCERVKKEDRKGIVHSRTGIPVSPYFPAGKIAWILENNEAPRNAMNRGDLCVGTIDSWLLFCLTKGKSYKTDYSNASRTQLFNVFSLKWDEEICGLFGIRPDILPEVCDSDAYFGNTDFEGYLPNPVPVHSVLGDSHGALLGQGCLSPGMTKATYGTGSSIMMNIGERPILSTHGLVTSLAWKMGGRVSYVLEGNLNYTGAVITWMKDDLHLISSPEETEFLARTAADNDSLYLVPAFTGLGAPYWDNYATAAFVGMTRTTRRPEMVRAGLECIAYQITDIMRAMSADSGVKVQELRVDGGASNNEYLMQFQSDIADTVVKIPDAKELSGIGAAYAAGLALGMWGREVFETLEYRTFTPRIVTEERSRRYGGWKSAVEKVLS</sequence>
<dbReference type="RefSeq" id="WP_028527740.1">
    <property type="nucleotide sequence ID" value="NZ_CABLBR010000004.1"/>
</dbReference>
<dbReference type="PIRSF" id="PIRSF000538">
    <property type="entry name" value="GlpK"/>
    <property type="match status" value="1"/>
</dbReference>
<reference evidence="9" key="1">
    <citation type="journal article" date="2022" name="Cell">
        <title>Design, construction, and in vivo augmentation of a complex gut microbiome.</title>
        <authorList>
            <person name="Cheng A.G."/>
            <person name="Ho P.Y."/>
            <person name="Aranda-Diaz A."/>
            <person name="Jain S."/>
            <person name="Yu F.B."/>
            <person name="Meng X."/>
            <person name="Wang M."/>
            <person name="Iakiviak M."/>
            <person name="Nagashima K."/>
            <person name="Zhao A."/>
            <person name="Murugkar P."/>
            <person name="Patil A."/>
            <person name="Atabakhsh K."/>
            <person name="Weakley A."/>
            <person name="Yan J."/>
            <person name="Brumbaugh A.R."/>
            <person name="Higginbottom S."/>
            <person name="Dimas A."/>
            <person name="Shiver A.L."/>
            <person name="Deutschbauer A."/>
            <person name="Neff N."/>
            <person name="Sonnenburg J.L."/>
            <person name="Huang K.C."/>
            <person name="Fischbach M.A."/>
        </authorList>
    </citation>
    <scope>NUCLEOTIDE SEQUENCE</scope>
    <source>
        <strain evidence="9">DSM 19829</strain>
    </source>
</reference>
<evidence type="ECO:0000256" key="6">
    <source>
        <dbReference type="ARBA" id="ARBA00043149"/>
    </source>
</evidence>
<proteinExistence type="inferred from homology"/>
<dbReference type="InterPro" id="IPR018483">
    <property type="entry name" value="Carb_kinase_FGGY_CS"/>
</dbReference>
<evidence type="ECO:0000256" key="4">
    <source>
        <dbReference type="ARBA" id="ARBA00022777"/>
    </source>
</evidence>
<keyword evidence="4 9" id="KW-0418">Kinase</keyword>
<evidence type="ECO:0000259" key="7">
    <source>
        <dbReference type="Pfam" id="PF00370"/>
    </source>
</evidence>
<dbReference type="SUPFAM" id="SSF53067">
    <property type="entry name" value="Actin-like ATPase domain"/>
    <property type="match status" value="2"/>
</dbReference>
<evidence type="ECO:0000256" key="2">
    <source>
        <dbReference type="ARBA" id="ARBA00022679"/>
    </source>
</evidence>
<dbReference type="Proteomes" id="UP001060164">
    <property type="component" value="Chromosome"/>
</dbReference>
<keyword evidence="2 9" id="KW-0808">Transferase</keyword>
<keyword evidence="5" id="KW-0067">ATP-binding</keyword>
<accession>A0ABY5VMU6</accession>
<evidence type="ECO:0000256" key="1">
    <source>
        <dbReference type="ARBA" id="ARBA00009156"/>
    </source>
</evidence>
<dbReference type="PANTHER" id="PTHR10196:SF69">
    <property type="entry name" value="GLYCEROL KINASE"/>
    <property type="match status" value="1"/>
</dbReference>
<dbReference type="EMBL" id="CP102290">
    <property type="protein sequence ID" value="UWP61268.1"/>
    <property type="molecule type" value="Genomic_DNA"/>
</dbReference>
<evidence type="ECO:0000256" key="3">
    <source>
        <dbReference type="ARBA" id="ARBA00022741"/>
    </source>
</evidence>
<dbReference type="InterPro" id="IPR043129">
    <property type="entry name" value="ATPase_NBD"/>
</dbReference>
<feature type="domain" description="Carbohydrate kinase FGGY C-terminal" evidence="8">
    <location>
        <begin position="263"/>
        <end position="450"/>
    </location>
</feature>
<dbReference type="GO" id="GO:0004370">
    <property type="term" value="F:glycerol kinase activity"/>
    <property type="evidence" value="ECO:0007669"/>
    <property type="project" value="UniProtKB-EC"/>
</dbReference>
<keyword evidence="10" id="KW-1185">Reference proteome</keyword>
<comment type="similarity">
    <text evidence="1">Belongs to the FGGY kinase family.</text>
</comment>
<name>A0ABY5VMU6_9FIRM</name>
<gene>
    <name evidence="9" type="primary">glpK</name>
    <name evidence="9" type="ORF">NQ502_09665</name>
</gene>
<dbReference type="Gene3D" id="3.30.420.40">
    <property type="match status" value="2"/>
</dbReference>
<evidence type="ECO:0000259" key="8">
    <source>
        <dbReference type="Pfam" id="PF02782"/>
    </source>
</evidence>
<dbReference type="NCBIfam" id="NF000756">
    <property type="entry name" value="PRK00047.1"/>
    <property type="match status" value="1"/>
</dbReference>
<evidence type="ECO:0000313" key="10">
    <source>
        <dbReference type="Proteomes" id="UP001060164"/>
    </source>
</evidence>
<organism evidence="9 10">
    <name type="scientific">Ruminococcus gauvreauii</name>
    <dbReference type="NCBI Taxonomy" id="438033"/>
    <lineage>
        <taxon>Bacteria</taxon>
        <taxon>Bacillati</taxon>
        <taxon>Bacillota</taxon>
        <taxon>Clostridia</taxon>
        <taxon>Eubacteriales</taxon>
        <taxon>Oscillospiraceae</taxon>
        <taxon>Ruminococcus</taxon>
    </lineage>
</organism>
<dbReference type="CDD" id="cd07769">
    <property type="entry name" value="ASKHA_NBD_FGGY_GK"/>
    <property type="match status" value="1"/>
</dbReference>
<evidence type="ECO:0000313" key="9">
    <source>
        <dbReference type="EMBL" id="UWP61268.1"/>
    </source>
</evidence>
<dbReference type="Pfam" id="PF02782">
    <property type="entry name" value="FGGY_C"/>
    <property type="match status" value="1"/>
</dbReference>
<feature type="domain" description="Carbohydrate kinase FGGY N-terminal" evidence="7">
    <location>
        <begin position="5"/>
        <end position="252"/>
    </location>
</feature>
<dbReference type="InterPro" id="IPR000577">
    <property type="entry name" value="Carb_kinase_FGGY"/>
</dbReference>
<dbReference type="InterPro" id="IPR018484">
    <property type="entry name" value="FGGY_N"/>
</dbReference>
<protein>
    <recommendedName>
        <fullName evidence="6">ATP:glycerol 3-phosphotransferase</fullName>
    </recommendedName>
</protein>